<protein>
    <submittedName>
        <fullName evidence="7">Cytochrome c</fullName>
    </submittedName>
</protein>
<gene>
    <name evidence="7" type="ORF">HUE56_07860</name>
</gene>
<proteinExistence type="predicted"/>
<dbReference type="SUPFAM" id="SSF46626">
    <property type="entry name" value="Cytochrome c"/>
    <property type="match status" value="1"/>
</dbReference>
<dbReference type="GO" id="GO:0009055">
    <property type="term" value="F:electron transfer activity"/>
    <property type="evidence" value="ECO:0007669"/>
    <property type="project" value="InterPro"/>
</dbReference>
<dbReference type="Proteomes" id="UP000509702">
    <property type="component" value="Plasmid unnamed4"/>
</dbReference>
<evidence type="ECO:0000256" key="2">
    <source>
        <dbReference type="ARBA" id="ARBA00022723"/>
    </source>
</evidence>
<dbReference type="Pfam" id="PF00034">
    <property type="entry name" value="Cytochrom_C"/>
    <property type="match status" value="1"/>
</dbReference>
<evidence type="ECO:0000256" key="5">
    <source>
        <dbReference type="SAM" id="Phobius"/>
    </source>
</evidence>
<evidence type="ECO:0000256" key="3">
    <source>
        <dbReference type="ARBA" id="ARBA00023004"/>
    </source>
</evidence>
<keyword evidence="2 4" id="KW-0479">Metal-binding</keyword>
<sequence length="150" mass="17051">MAERLTKSATRNIFYGGSAFFFVVFVLLTAHTHYYMRTVSTDESTLSESVIRGKHVWERNSCINCHTLLGEGAYFAPELGNVWIRYGGRDDPQGARDALKAWMQSQPSGVEGRRQMPQFNLTDQELDDLVDFLEWTSRVKTQGWPPNNAG</sequence>
<reference evidence="7 8" key="1">
    <citation type="submission" date="2020-06" db="EMBL/GenBank/DDBJ databases">
        <title>Complete genome of Azosprillum oryzae KACC14407.</title>
        <authorList>
            <person name="Kim M."/>
            <person name="Park Y.-J."/>
            <person name="Shin J.-H."/>
        </authorList>
    </citation>
    <scope>NUCLEOTIDE SEQUENCE [LARGE SCALE GENOMIC DNA]</scope>
    <source>
        <strain evidence="7 8">KACC 14407</strain>
        <plasmid evidence="7 8">unnamed4</plasmid>
    </source>
</reference>
<dbReference type="GO" id="GO:0020037">
    <property type="term" value="F:heme binding"/>
    <property type="evidence" value="ECO:0007669"/>
    <property type="project" value="InterPro"/>
</dbReference>
<keyword evidence="5" id="KW-0472">Membrane</keyword>
<feature type="domain" description="Cytochrome c" evidence="6">
    <location>
        <begin position="48"/>
        <end position="137"/>
    </location>
</feature>
<dbReference type="Gene3D" id="1.10.760.10">
    <property type="entry name" value="Cytochrome c-like domain"/>
    <property type="match status" value="1"/>
</dbReference>
<keyword evidence="1 4" id="KW-0349">Heme</keyword>
<name>A0A6N1AH84_9PROT</name>
<feature type="transmembrane region" description="Helical" evidence="5">
    <location>
        <begin position="12"/>
        <end position="36"/>
    </location>
</feature>
<keyword evidence="5" id="KW-1133">Transmembrane helix</keyword>
<evidence type="ECO:0000256" key="1">
    <source>
        <dbReference type="ARBA" id="ARBA00022617"/>
    </source>
</evidence>
<keyword evidence="3 4" id="KW-0408">Iron</keyword>
<keyword evidence="5" id="KW-0812">Transmembrane</keyword>
<dbReference type="InterPro" id="IPR009056">
    <property type="entry name" value="Cyt_c-like_dom"/>
</dbReference>
<dbReference type="EMBL" id="CP054618">
    <property type="protein sequence ID" value="QKS50448.1"/>
    <property type="molecule type" value="Genomic_DNA"/>
</dbReference>
<dbReference type="KEGG" id="aoz:HUE56_07860"/>
<evidence type="ECO:0000259" key="6">
    <source>
        <dbReference type="PROSITE" id="PS51007"/>
    </source>
</evidence>
<dbReference type="OrthoDB" id="9809720at2"/>
<keyword evidence="8" id="KW-1185">Reference proteome</keyword>
<dbReference type="GO" id="GO:0046872">
    <property type="term" value="F:metal ion binding"/>
    <property type="evidence" value="ECO:0007669"/>
    <property type="project" value="UniProtKB-KW"/>
</dbReference>
<organism evidence="7 8">
    <name type="scientific">Azospirillum oryzae</name>
    <dbReference type="NCBI Taxonomy" id="286727"/>
    <lineage>
        <taxon>Bacteria</taxon>
        <taxon>Pseudomonadati</taxon>
        <taxon>Pseudomonadota</taxon>
        <taxon>Alphaproteobacteria</taxon>
        <taxon>Rhodospirillales</taxon>
        <taxon>Azospirillaceae</taxon>
        <taxon>Azospirillum</taxon>
    </lineage>
</organism>
<evidence type="ECO:0000313" key="7">
    <source>
        <dbReference type="EMBL" id="QKS50448.1"/>
    </source>
</evidence>
<dbReference type="RefSeq" id="WP_149199971.1">
    <property type="nucleotide sequence ID" value="NZ_BSOV01000009.1"/>
</dbReference>
<dbReference type="AlphaFoldDB" id="A0A6N1AH84"/>
<accession>A0A6N1AH84</accession>
<dbReference type="InterPro" id="IPR036909">
    <property type="entry name" value="Cyt_c-like_dom_sf"/>
</dbReference>
<evidence type="ECO:0000256" key="4">
    <source>
        <dbReference type="PROSITE-ProRule" id="PRU00433"/>
    </source>
</evidence>
<geneLocation type="plasmid" evidence="7 8">
    <name>unnamed4</name>
</geneLocation>
<keyword evidence="7" id="KW-0614">Plasmid</keyword>
<dbReference type="PROSITE" id="PS51007">
    <property type="entry name" value="CYTC"/>
    <property type="match status" value="1"/>
</dbReference>
<evidence type="ECO:0000313" key="8">
    <source>
        <dbReference type="Proteomes" id="UP000509702"/>
    </source>
</evidence>